<accession>A0A6G1HSL0</accession>
<gene>
    <name evidence="1" type="ORF">EJ06DRAFT_89651</name>
</gene>
<name>A0A6G1HSL0_9PEZI</name>
<dbReference type="EMBL" id="ML996699">
    <property type="protein sequence ID" value="KAF2398725.1"/>
    <property type="molecule type" value="Genomic_DNA"/>
</dbReference>
<proteinExistence type="predicted"/>
<protein>
    <submittedName>
        <fullName evidence="1">Uncharacterized protein</fullName>
    </submittedName>
</protein>
<organism evidence="1 2">
    <name type="scientific">Trichodelitschia bisporula</name>
    <dbReference type="NCBI Taxonomy" id="703511"/>
    <lineage>
        <taxon>Eukaryota</taxon>
        <taxon>Fungi</taxon>
        <taxon>Dikarya</taxon>
        <taxon>Ascomycota</taxon>
        <taxon>Pezizomycotina</taxon>
        <taxon>Dothideomycetes</taxon>
        <taxon>Dothideomycetes incertae sedis</taxon>
        <taxon>Phaeotrichales</taxon>
        <taxon>Phaeotrichaceae</taxon>
        <taxon>Trichodelitschia</taxon>
    </lineage>
</organism>
<evidence type="ECO:0000313" key="2">
    <source>
        <dbReference type="Proteomes" id="UP000799640"/>
    </source>
</evidence>
<evidence type="ECO:0000313" key="1">
    <source>
        <dbReference type="EMBL" id="KAF2398725.1"/>
    </source>
</evidence>
<dbReference type="AlphaFoldDB" id="A0A6G1HSL0"/>
<reference evidence="1" key="1">
    <citation type="journal article" date="2020" name="Stud. Mycol.">
        <title>101 Dothideomycetes genomes: a test case for predicting lifestyles and emergence of pathogens.</title>
        <authorList>
            <person name="Haridas S."/>
            <person name="Albert R."/>
            <person name="Binder M."/>
            <person name="Bloem J."/>
            <person name="Labutti K."/>
            <person name="Salamov A."/>
            <person name="Andreopoulos B."/>
            <person name="Baker S."/>
            <person name="Barry K."/>
            <person name="Bills G."/>
            <person name="Bluhm B."/>
            <person name="Cannon C."/>
            <person name="Castanera R."/>
            <person name="Culley D."/>
            <person name="Daum C."/>
            <person name="Ezra D."/>
            <person name="Gonzalez J."/>
            <person name="Henrissat B."/>
            <person name="Kuo A."/>
            <person name="Liang C."/>
            <person name="Lipzen A."/>
            <person name="Lutzoni F."/>
            <person name="Magnuson J."/>
            <person name="Mondo S."/>
            <person name="Nolan M."/>
            <person name="Ohm R."/>
            <person name="Pangilinan J."/>
            <person name="Park H.-J."/>
            <person name="Ramirez L."/>
            <person name="Alfaro M."/>
            <person name="Sun H."/>
            <person name="Tritt A."/>
            <person name="Yoshinaga Y."/>
            <person name="Zwiers L.-H."/>
            <person name="Turgeon B."/>
            <person name="Goodwin S."/>
            <person name="Spatafora J."/>
            <person name="Crous P."/>
            <person name="Grigoriev I."/>
        </authorList>
    </citation>
    <scope>NUCLEOTIDE SEQUENCE</scope>
    <source>
        <strain evidence="1">CBS 262.69</strain>
    </source>
</reference>
<keyword evidence="2" id="KW-1185">Reference proteome</keyword>
<dbReference type="Proteomes" id="UP000799640">
    <property type="component" value="Unassembled WGS sequence"/>
</dbReference>
<sequence length="191" mass="20766">MLERLALALAFACGDIPLSASLHNFDGYVPRRISCRCFTSFAALSVHFNPFNSPAPFHPASTYTQTSSHQSCLPTNLPTNTRSKTARCNICYGNGQYDRACIPCAGSGSLVRTIPAGNAQNPGPQNLRSRDLKLRNTKGRDTRPQYANEDTNEEQYLEECSECSGTGMVTYTCNYCDGGHQDGATVGECGY</sequence>